<evidence type="ECO:0000313" key="3">
    <source>
        <dbReference type="EMBL" id="CAB4633740.1"/>
    </source>
</evidence>
<dbReference type="Gene3D" id="3.40.50.850">
    <property type="entry name" value="Isochorismatase-like"/>
    <property type="match status" value="1"/>
</dbReference>
<dbReference type="InterPro" id="IPR000868">
    <property type="entry name" value="Isochorismatase-like_dom"/>
</dbReference>
<dbReference type="AlphaFoldDB" id="A0A6J6JA57"/>
<protein>
    <submittedName>
        <fullName evidence="3">Unannotated protein</fullName>
    </submittedName>
</protein>
<organism evidence="3">
    <name type="scientific">freshwater metagenome</name>
    <dbReference type="NCBI Taxonomy" id="449393"/>
    <lineage>
        <taxon>unclassified sequences</taxon>
        <taxon>metagenomes</taxon>
        <taxon>ecological metagenomes</taxon>
    </lineage>
</organism>
<accession>A0A6J6JA57</accession>
<dbReference type="CDD" id="cd01014">
    <property type="entry name" value="nicotinamidase_related"/>
    <property type="match status" value="1"/>
</dbReference>
<dbReference type="PANTHER" id="PTHR43540:SF14">
    <property type="entry name" value="ISOCHORISMATASE"/>
    <property type="match status" value="1"/>
</dbReference>
<feature type="domain" description="Isochorismatase-like" evidence="2">
    <location>
        <begin position="10"/>
        <end position="141"/>
    </location>
</feature>
<dbReference type="EMBL" id="CAEZVN010000057">
    <property type="protein sequence ID" value="CAB4633740.1"/>
    <property type="molecule type" value="Genomic_DNA"/>
</dbReference>
<evidence type="ECO:0000259" key="2">
    <source>
        <dbReference type="Pfam" id="PF00857"/>
    </source>
</evidence>
<dbReference type="Pfam" id="PF00857">
    <property type="entry name" value="Isochorismatase"/>
    <property type="match status" value="1"/>
</dbReference>
<sequence>MTIPAVRENSALLVVDVQNGVVEGAYKRDEVISNIEAAVAKAREADVPVIWVQHSDEELVIDSDEWQIVSELIPLQGENMVRKTFRSSFEDTNLAETLEKLNVGHLVVCGAQTNNCIRHTSHDALAKGFNVTLIADAHTTTGYEWGGHVVSAQAVVEEQNDNFNEQLPGRGGRVVPLAQLSL</sequence>
<dbReference type="GO" id="GO:0016787">
    <property type="term" value="F:hydrolase activity"/>
    <property type="evidence" value="ECO:0007669"/>
    <property type="project" value="UniProtKB-KW"/>
</dbReference>
<name>A0A6J6JA57_9ZZZZ</name>
<evidence type="ECO:0000256" key="1">
    <source>
        <dbReference type="ARBA" id="ARBA00022801"/>
    </source>
</evidence>
<proteinExistence type="predicted"/>
<dbReference type="InterPro" id="IPR050272">
    <property type="entry name" value="Isochorismatase-like_hydrls"/>
</dbReference>
<dbReference type="PANTHER" id="PTHR43540">
    <property type="entry name" value="PEROXYUREIDOACRYLATE/UREIDOACRYLATE AMIDOHYDROLASE-RELATED"/>
    <property type="match status" value="1"/>
</dbReference>
<dbReference type="SUPFAM" id="SSF52499">
    <property type="entry name" value="Isochorismatase-like hydrolases"/>
    <property type="match status" value="1"/>
</dbReference>
<reference evidence="3" key="1">
    <citation type="submission" date="2020-05" db="EMBL/GenBank/DDBJ databases">
        <authorList>
            <person name="Chiriac C."/>
            <person name="Salcher M."/>
            <person name="Ghai R."/>
            <person name="Kavagutti S V."/>
        </authorList>
    </citation>
    <scope>NUCLEOTIDE SEQUENCE</scope>
</reference>
<dbReference type="InterPro" id="IPR036380">
    <property type="entry name" value="Isochorismatase-like_sf"/>
</dbReference>
<gene>
    <name evidence="3" type="ORF">UFOPK2001_00699</name>
</gene>
<keyword evidence="1" id="KW-0378">Hydrolase</keyword>